<evidence type="ECO:0000256" key="1">
    <source>
        <dbReference type="SAM" id="MobiDB-lite"/>
    </source>
</evidence>
<evidence type="ECO:0000313" key="2">
    <source>
        <dbReference type="EMBL" id="CAK9114799.1"/>
    </source>
</evidence>
<dbReference type="Proteomes" id="UP001642464">
    <property type="component" value="Unassembled WGS sequence"/>
</dbReference>
<evidence type="ECO:0000313" key="3">
    <source>
        <dbReference type="Proteomes" id="UP001642464"/>
    </source>
</evidence>
<comment type="caution">
    <text evidence="2">The sequence shown here is derived from an EMBL/GenBank/DDBJ whole genome shotgun (WGS) entry which is preliminary data.</text>
</comment>
<dbReference type="EMBL" id="CAXAMM010044461">
    <property type="protein sequence ID" value="CAK9114799.1"/>
    <property type="molecule type" value="Genomic_DNA"/>
</dbReference>
<reference evidence="2 3" key="1">
    <citation type="submission" date="2024-02" db="EMBL/GenBank/DDBJ databases">
        <authorList>
            <person name="Chen Y."/>
            <person name="Shah S."/>
            <person name="Dougan E. K."/>
            <person name="Thang M."/>
            <person name="Chan C."/>
        </authorList>
    </citation>
    <scope>NUCLEOTIDE SEQUENCE [LARGE SCALE GENOMIC DNA]</scope>
</reference>
<name>A0ABP0SRN7_9DINO</name>
<proteinExistence type="predicted"/>
<organism evidence="2 3">
    <name type="scientific">Durusdinium trenchii</name>
    <dbReference type="NCBI Taxonomy" id="1381693"/>
    <lineage>
        <taxon>Eukaryota</taxon>
        <taxon>Sar</taxon>
        <taxon>Alveolata</taxon>
        <taxon>Dinophyceae</taxon>
        <taxon>Suessiales</taxon>
        <taxon>Symbiodiniaceae</taxon>
        <taxon>Durusdinium</taxon>
    </lineage>
</organism>
<accession>A0ABP0SRN7</accession>
<sequence>MLTLEESIRARIEKMDEITFGKTIKQVKCHPLFEAYEKHRATEIFGVGIDEPIPEFAHDEPDEELVSWYLWLEERERLEPGSRAAYPVVEPAPAEPEATDAMPLPKATEAPSVPPPAEPNATKPTSAEPEIAEAATKPMPAKAAELTEPEQPMTTMPAEVEPFIPFSEEDVVAVHDPSTVIALPNGTLTHSETANSANSTVLSAARAAARPSILKSNPPRPIPSEPASGQQTKSVKFDESTKSTPKAAPSNPASLHPASSAPEQAVASAGNIHDIPENQIPQLQAASELGFQRWTLFTEDAAEAKHLTAKPKAGSSKARVRVELTSNKVCTNYMAPFNWTQPAVQHEAAAAVRWCEQKGGVIEESDIVRRISSLGASGKHGQNVERDCHTMLRFFCRRFGASIETVRARMYDHSQAAVTWQNIDVIYPDSMASALYKRGDRVWQKTMFGGHAPQDVAAFWEHCKTRCSWFQNNKCFDYPALDKLVPISFYGDDISTWKGSECGAITILGWSSDLAYGNDSWTRYWPITVYPEYASTPWTYEDIMASIVPRVRDMCDPSTIQDWSDAGYAFTFTSLQGDLKWVKSLYHVHNYQRNQFCSNLLHDTMHGQLLGTGKTLNGSVIVYLAETGFWLDFPRGIYENALATTLQLAHKHFLDWKRQHHIRTSQPRFTPARLNRKTRASYPVLSSKAIPSKVISFWACECAFQHASRPDASQLDKMVATCIHAYTESLKLMDVSPLVMSEADANSYCSHILIHLQTYAALHKLSRDVQGKRPNRALWYLICKHHHFYEHALLTRKERINPRMTQLLCAEDWVGRLGRIARATHRSSVTLRTLQRYLALLHLELANL</sequence>
<feature type="region of interest" description="Disordered" evidence="1">
    <location>
        <begin position="94"/>
        <end position="132"/>
    </location>
</feature>
<gene>
    <name evidence="2" type="ORF">SCF082_LOCUS53161</name>
</gene>
<protein>
    <submittedName>
        <fullName evidence="2">Uncharacterized protein</fullName>
    </submittedName>
</protein>
<feature type="region of interest" description="Disordered" evidence="1">
    <location>
        <begin position="208"/>
        <end position="267"/>
    </location>
</feature>
<keyword evidence="3" id="KW-1185">Reference proteome</keyword>